<dbReference type="Proteomes" id="UP001302126">
    <property type="component" value="Unassembled WGS sequence"/>
</dbReference>
<reference evidence="1" key="2">
    <citation type="submission" date="2023-05" db="EMBL/GenBank/DDBJ databases">
        <authorList>
            <consortium name="Lawrence Berkeley National Laboratory"/>
            <person name="Steindorff A."/>
            <person name="Hensen N."/>
            <person name="Bonometti L."/>
            <person name="Westerberg I."/>
            <person name="Brannstrom I.O."/>
            <person name="Guillou S."/>
            <person name="Cros-Aarteil S."/>
            <person name="Calhoun S."/>
            <person name="Haridas S."/>
            <person name="Kuo A."/>
            <person name="Mondo S."/>
            <person name="Pangilinan J."/>
            <person name="Riley R."/>
            <person name="Labutti K."/>
            <person name="Andreopoulos B."/>
            <person name="Lipzen A."/>
            <person name="Chen C."/>
            <person name="Yanf M."/>
            <person name="Daum C."/>
            <person name="Ng V."/>
            <person name="Clum A."/>
            <person name="Ohm R."/>
            <person name="Martin F."/>
            <person name="Silar P."/>
            <person name="Natvig D."/>
            <person name="Lalanne C."/>
            <person name="Gautier V."/>
            <person name="Ament-Velasquez S.L."/>
            <person name="Kruys A."/>
            <person name="Hutchinson M.I."/>
            <person name="Powell A.J."/>
            <person name="Barry K."/>
            <person name="Miller A.N."/>
            <person name="Grigoriev I.V."/>
            <person name="Debuchy R."/>
            <person name="Gladieux P."/>
            <person name="Thoren M.H."/>
            <person name="Johannesson H."/>
        </authorList>
    </citation>
    <scope>NUCLEOTIDE SEQUENCE</scope>
    <source>
        <strain evidence="1">PSN309</strain>
    </source>
</reference>
<evidence type="ECO:0000313" key="1">
    <source>
        <dbReference type="EMBL" id="KAK4191028.1"/>
    </source>
</evidence>
<name>A0AAN6WZ14_9PEZI</name>
<gene>
    <name evidence="1" type="ORF">QBC35DRAFT_448645</name>
</gene>
<accession>A0AAN6WZ14</accession>
<keyword evidence="2" id="KW-1185">Reference proteome</keyword>
<protein>
    <submittedName>
        <fullName evidence="1">Uncharacterized protein</fullName>
    </submittedName>
</protein>
<organism evidence="1 2">
    <name type="scientific">Podospora australis</name>
    <dbReference type="NCBI Taxonomy" id="1536484"/>
    <lineage>
        <taxon>Eukaryota</taxon>
        <taxon>Fungi</taxon>
        <taxon>Dikarya</taxon>
        <taxon>Ascomycota</taxon>
        <taxon>Pezizomycotina</taxon>
        <taxon>Sordariomycetes</taxon>
        <taxon>Sordariomycetidae</taxon>
        <taxon>Sordariales</taxon>
        <taxon>Podosporaceae</taxon>
        <taxon>Podospora</taxon>
    </lineage>
</organism>
<evidence type="ECO:0000313" key="2">
    <source>
        <dbReference type="Proteomes" id="UP001302126"/>
    </source>
</evidence>
<reference evidence="1" key="1">
    <citation type="journal article" date="2023" name="Mol. Phylogenet. Evol.">
        <title>Genome-scale phylogeny and comparative genomics of the fungal order Sordariales.</title>
        <authorList>
            <person name="Hensen N."/>
            <person name="Bonometti L."/>
            <person name="Westerberg I."/>
            <person name="Brannstrom I.O."/>
            <person name="Guillou S."/>
            <person name="Cros-Aarteil S."/>
            <person name="Calhoun S."/>
            <person name="Haridas S."/>
            <person name="Kuo A."/>
            <person name="Mondo S."/>
            <person name="Pangilinan J."/>
            <person name="Riley R."/>
            <person name="LaButti K."/>
            <person name="Andreopoulos B."/>
            <person name="Lipzen A."/>
            <person name="Chen C."/>
            <person name="Yan M."/>
            <person name="Daum C."/>
            <person name="Ng V."/>
            <person name="Clum A."/>
            <person name="Steindorff A."/>
            <person name="Ohm R.A."/>
            <person name="Martin F."/>
            <person name="Silar P."/>
            <person name="Natvig D.O."/>
            <person name="Lalanne C."/>
            <person name="Gautier V."/>
            <person name="Ament-Velasquez S.L."/>
            <person name="Kruys A."/>
            <person name="Hutchinson M.I."/>
            <person name="Powell A.J."/>
            <person name="Barry K."/>
            <person name="Miller A.N."/>
            <person name="Grigoriev I.V."/>
            <person name="Debuchy R."/>
            <person name="Gladieux P."/>
            <person name="Hiltunen Thoren M."/>
            <person name="Johannesson H."/>
        </authorList>
    </citation>
    <scope>NUCLEOTIDE SEQUENCE</scope>
    <source>
        <strain evidence="1">PSN309</strain>
    </source>
</reference>
<proteinExistence type="predicted"/>
<comment type="caution">
    <text evidence="1">The sequence shown here is derived from an EMBL/GenBank/DDBJ whole genome shotgun (WGS) entry which is preliminary data.</text>
</comment>
<dbReference type="AlphaFoldDB" id="A0AAN6WZ14"/>
<sequence length="401" mass="46710">MPTYQGYYNRDTDKYIPVNVAKHFEWSPSYEPLDTRPRLDWKLWIEREQDTYLDLPEWDSSQPLPPVNEAAVASASILYTKLKRYFPVYVQAFEDAILVWRMKTLGMDVRNAVTLDMLTPVLDLGPKIIPLVVHELAKQTQLEEPDAILRAALIMVYIGLEENEWFKLNREKHRKQYMPPRHARLIVELSAIRTGKVDQELADFERLCDAEALRVEPGSDYDIDCDWYYSPDRALDQTKHARDGVLALLSDFGDAIIPNIMVHYAACADKGQRNGYVWPAYDLFNYFVPGMFPNLNVASRVYDHHYPTLFQLCKTWFETGVINPAPNHSTAQLRDIREGHAELQRTYEAEASKFAALTLSLSPEKENELCFYYFGYLKSDLDARNERFKMFRETRRNRGRG</sequence>
<dbReference type="EMBL" id="MU864361">
    <property type="protein sequence ID" value="KAK4191028.1"/>
    <property type="molecule type" value="Genomic_DNA"/>
</dbReference>